<sequence length="153" mass="17769">MNEKQMWQAFITEQPAYKDENYQAWQYGAIPDELAQLTLSGIKTATSSAHCLYEIEKEELPKAGEWHIILDSSDQAVCIIRLVTVTVYPFKDVPAEIAYQEGEGDRTLAYWRAVHQRFFTDLLVDYDLSFSEEMLVVCEQFECVYPAKREVNR</sequence>
<protein>
    <submittedName>
        <fullName evidence="2">ASCH domain-containing protein</fullName>
    </submittedName>
</protein>
<organism evidence="2 3">
    <name type="scientific">Jeotgalibaca arthritidis</name>
    <dbReference type="NCBI Taxonomy" id="1868794"/>
    <lineage>
        <taxon>Bacteria</taxon>
        <taxon>Bacillati</taxon>
        <taxon>Bacillota</taxon>
        <taxon>Bacilli</taxon>
        <taxon>Lactobacillales</taxon>
        <taxon>Carnobacteriaceae</taxon>
        <taxon>Jeotgalibaca</taxon>
    </lineage>
</organism>
<accession>A0A6G7K9Z8</accession>
<evidence type="ECO:0000313" key="3">
    <source>
        <dbReference type="Proteomes" id="UP000501451"/>
    </source>
</evidence>
<dbReference type="AlphaFoldDB" id="A0A6G7K9Z8"/>
<name>A0A6G7K9Z8_9LACT</name>
<dbReference type="Proteomes" id="UP000501451">
    <property type="component" value="Chromosome"/>
</dbReference>
<gene>
    <name evidence="2" type="ORF">G7057_06255</name>
</gene>
<feature type="domain" description="ASCH" evidence="1">
    <location>
        <begin position="25"/>
        <end position="145"/>
    </location>
</feature>
<dbReference type="Pfam" id="PF04266">
    <property type="entry name" value="ASCH"/>
    <property type="match status" value="1"/>
</dbReference>
<dbReference type="InterPro" id="IPR009326">
    <property type="entry name" value="DUF984"/>
</dbReference>
<evidence type="ECO:0000313" key="2">
    <source>
        <dbReference type="EMBL" id="QII82075.1"/>
    </source>
</evidence>
<dbReference type="PIRSF" id="PIRSF021320">
    <property type="entry name" value="DUF984"/>
    <property type="match status" value="1"/>
</dbReference>
<evidence type="ECO:0000259" key="1">
    <source>
        <dbReference type="SMART" id="SM01022"/>
    </source>
</evidence>
<dbReference type="InterPro" id="IPR007374">
    <property type="entry name" value="ASCH_domain"/>
</dbReference>
<dbReference type="Gene3D" id="3.10.400.10">
    <property type="entry name" value="Sulfate adenylyltransferase"/>
    <property type="match status" value="1"/>
</dbReference>
<dbReference type="RefSeq" id="WP_166162106.1">
    <property type="nucleotide sequence ID" value="NZ_CP049740.1"/>
</dbReference>
<dbReference type="PANTHER" id="PTHR39203:SF1">
    <property type="entry name" value="CYTOPLASMIC PROTEIN"/>
    <property type="match status" value="1"/>
</dbReference>
<dbReference type="KEGG" id="jar:G7057_06255"/>
<dbReference type="EMBL" id="CP049740">
    <property type="protein sequence ID" value="QII82075.1"/>
    <property type="molecule type" value="Genomic_DNA"/>
</dbReference>
<dbReference type="InterPro" id="IPR015947">
    <property type="entry name" value="PUA-like_sf"/>
</dbReference>
<proteinExistence type="predicted"/>
<keyword evidence="3" id="KW-1185">Reference proteome</keyword>
<dbReference type="SMART" id="SM01022">
    <property type="entry name" value="ASCH"/>
    <property type="match status" value="1"/>
</dbReference>
<reference evidence="2 3" key="1">
    <citation type="journal article" date="2017" name="Int. J. Syst. Evol. Microbiol.">
        <title>Jeotgalibaca porci sp. nov. and Jeotgalibaca arthritidis sp. nov., isolated from pigs, and emended description of the genus Jeotgalibaca.</title>
        <authorList>
            <person name="Zamora L."/>
            <person name="Perez-Sancho M."/>
            <person name="Dominguez L."/>
            <person name="Fernandez-Garayzabal J.F."/>
            <person name="Vela A.I."/>
        </authorList>
    </citation>
    <scope>NUCLEOTIDE SEQUENCE [LARGE SCALE GENOMIC DNA]</scope>
    <source>
        <strain evidence="2 3">CECT 9157</strain>
    </source>
</reference>
<dbReference type="SUPFAM" id="SSF88697">
    <property type="entry name" value="PUA domain-like"/>
    <property type="match status" value="1"/>
</dbReference>
<dbReference type="CDD" id="cd06553">
    <property type="entry name" value="ASCH_Ef3133_like"/>
    <property type="match status" value="1"/>
</dbReference>
<dbReference type="PANTHER" id="PTHR39203">
    <property type="entry name" value="CYTOPLASMIC PROTEIN-RELATED"/>
    <property type="match status" value="1"/>
</dbReference>